<dbReference type="InterPro" id="IPR010071">
    <property type="entry name" value="AA_adenyl_dom"/>
</dbReference>
<sequence>MTLTDVLVLAATEAPDQVIVHADGAGDERVTTGAGLYREALAVAGGLRARGLRPGDPALLVVEDNAEFLPLFWGAVFAGVVPVPLPPEPRRVAAVASLLGDPPRLGGEPLPAAAPLSAPVPVRDDDLAFLQFSSGSTGTPKGVELTHGNVAANLEQAARAAALSAEDVVLTWMPYFHDMGLIGTHLVPLHRRCKQVRIDPMTFAKRPAVWLRTAERHRATVLSAANFALALTNRRVGPDVLDGLDLSSVRLMIVGAEPISPAVWRTFAERTARARLRPEALQPVYGLAEATVAVTCPPVGELAVPVRLSRAALARGVALPAGPDDATAAELMDVGYPVPGCTVRVVDDADRPVDDSIVGHVQVRGPNVTRGYHRAPEATAATLVDGWLRTGDIGFLRAGRLCVTGRHKDVVFVHGRTFHAADLEEVAAATPGLGSGPLAVVGTTDGTRERVVVFLSTPAVRDRPEVAERVRARVAEALGYAAVEVRVVPSGTFARTTSGKLRRQALRDRLDLRPETEPTPAEHTGTRAARPEIPAAQAGAPAAVPVVVGDLARTVRAIWAHVLRLPEERIGPDDRFLAIGGSSVAAMEVLALLEDALGRTLDPALLRDCATVTDLTDRLSRPEPPRPAPHVPPATTRPADTVADQRNGTAAARPYDTAAPRPDDIAVVGMACRFPDADTPERFWDNLVAGRDSVTDDARRPGGGSGAFLADPALFDAGFFGIGDDEARLLDPHARIFLELAHEALERAGYAGPRRHAHRVGVFVAVGESGYPALIERSGATGAHALTGTLRNLAGARVAHLLDLRGPAIAIDTACSSALVALHTARRALAAGDCDVAVVGGVNLNLTETGERLLGEAHALSPSGRCRAFAADADGFVPGEGGAALVLTRWGHDPGDRVLAVVRGTAVNNDGRSLSLMAPNPLRQREVIAAAYRDSGVDPADVSYVEAHGTGTAIGDSTEARSLAFAFPPLPDGRPRLVGSVKTNVGHLLNSAGLPGLVKVILSLRHREVPPSLHHDRPSPRFDLAGAGFEVVTKRRPWTGPAVAGVNGFGFGGTNAHVILAAAPPDRPVPRSRPAGPHLLTLSARSEAALRAAAGELAAHLRAHPELDEADVCATASTARDDGPYRVAIVADGDLAGRLAGAPPSTSVTRTPRVAFLFGGQGTQRPGQGAALYAEAPVFRETLDELSAAAGPVAGRTLVQWCTDASVPAAELARTEITQPLVVAFAVAQAAQLRAYGVTPDAVAGHSVGEFAAAVTAGILTGADAVRLAAERGRLTAALAGPGAMAAVAAGADAVAGVLGDRVVVAAENAAGRVVLAGPVADLDRALALLAARGVAARRLAVSHAFHSPAMRAVAGRLAGLHPDAAPARIPLVSTVTGEWGADYDGAYLAAAAVRPVRFATAVDRLRAAGHDTFVEIGASAALAPLLRPASVRPAGTGAATLLATAGQLWQHGATLDRSLLDAGSARVDLPTYPFQRRRFWVSDATAPVLATPHWAVAPAPAGRRPAGVVTVVRATGAADEALPALAAAPEAGHLLVVTEDVHVTGVGTERPDPAQAVWAGLAMALADERKRLGVRLVDLRSADGADARRAAVELEAGDPPAPGAVEVVAWRDGRRLIRTFTPAAGVRPVDPPADGSYLIVGGAGAAGAAVARHLARRGRPRLLLAGRSPAPDALLDELRGLGASVEYRTADVSVAADVAALVDGWALDVVVHAAGVVRPGSLRAKTRSDVAAVLAAKVRGIQVLTAAVRDRRPLIVALSSVSSVLPGRAGALGDYAAGNAYLDAFAAAARAAGDRFVAVNLPALDGGLAAGRLRAEDGLPLDAVPEILWAAAGVGAAQVLVGTSPPTGRAAAGPANRPAPAPTPTPTPTPTSVAGAPPVDHDRVVAIVRELLAEPLGRAPETIGPDEPFLALGLDSLTAVDLVKQLESRLGRTLSTTLLFEHRTLDELARHLAGGAAFPLSPVQRAFRTTGLLHPRVPAYAYVRRTLTGPVEPDRFGHALAALERRHPMLRMRLGPDGQHITAPGEGVPAWFTVTTLDTPLEAVESALRNRTFDLTREAPVRAVLAVDGPDRAHLLIVAHHAAADGYSLAILGDELGALAAGAVLPPPPAAGFAEHEAARAEPSADDLAYWRATLAAYPGLGLPFDGDPAAAPVPPYALHQVSVSAELTARLSAQARAAGVTLFHLLLAGYVRCLSRWSGQTRVPVAVARAGRTARLPGVDRIVGPFADTLPVLAEVRPGEPVAELAGRLRDAWLRSEQHGSVSTVDLAGMLAVGGAGPRTAGPASFSFARFPGAGGSGSDAVATVAGSASAATRLSLVCFEAHGTLHFSWNYPAALFEARTVARLAAEHLASLGEDQPAAPAAGPAVAERIRQQCRRAPAATAVLTDGVPLSYAELDAASDRLAARLATYGDRRIGLLTGPGAQTVVGLLAILKAGAAWVPLDASHPPARLTGQLRRAGARLVVHDDAHAAVLTGCTLIGTADGVDAAPPAVTTGPDDDAYVIFTSGSTGRPKGVVVSHRAMTNYLDWAVATFGYRAGDRLAQTASICFDASVRQLLAPLLVGATVVAWDRDTVRDPDLLLSRVERDRITVWSSVPTLWERLLGAAEQRPRRPDLTSLRWVHVGGEELSAAHVRRWFDLAGPGRPVANLYGPTETTINATCHVVRERPDDDAVQLPIGRPVGGAVVEVLGPDGAVCPPGEVGEIYIGGLGVAAGYLDDAEQTAAAFLDRDGTRWYRSGDRGVRDGFGVLWFRGRVDDQIKLHGHRIEPGEVEAVLRGHPGVDGAVVRLDGGRLVAWVRARGAVPPTGAELRAHLERLVPPYLVPARVEVTGSLPLTTTGKVDRAALTTTGDADSVPAPHEEPRTDTERLVARVWAARLGVSRVGRDDDYFALGGDSIGALDLFADLAPHRPVLPRPTVIYRHRTVAALAAAIDAAEQGPAPAPTAGGDFPLSPAQRGFLLADVAGAAVTWLATPRLHGPLDRDRFQRAVDELVARHAMLRTVFRPDARPPVQYELTGTPRLTVGYDATPGPLDDEVAAERAHRFDPAHWPLVRIRLLRTGPEEHVLMLHAHHLIGDGYSMALLTRELLAAYDGHALPPLASTFRDYVTLHDGLTPAAVRNDHGAFGPLVTTGFTLDEEAVARLRAAASHAGVTPFVPVLAAFHRALAEETGEPDPTVGVAVTGRDHALPDLGRIFGPCATAVAVHSAGDDLGRLAAEVADARTRTFTAPHGWRFFLTYLDFDGLGTPSGRTLRLSWVDEDADLGVPPGTEVLLAVRPAGGRLRCTLRGRAGADRLARLAATLESRLRPAAAPRPRSGARHLEAALVGYLPAPADLLALAPDAVRRALPGLDRESLRAAVFPGGRPRLLETVTTALGRSGFVCLPRFADELTAPGLAEDSAAAVDLAASLGAHSVSLAGMIPARTGYGAAVTPLVRSAARITTGHAVTAASVVLTTLAAVAHRGRPLSGSVLAVLGVGSIGESSLRLLLSRAGTAPAGLVLCDLPAAAGRLGALAAALRADGYPGPVEIRTDGPDPVYAADVIMAATSGGPRTLDVDRLRPGTVLVDDSFPHCFDTARALTRMRRQRDVLIVGGGLLDVGATTREPAPGLPADVRPAAIGVASCQLESLLHAAGPHLPAVSGPVDARLATAYWDALVAAGVGPAPLHLLDQLVAHPGDAADPPGGAPAPGPTGHR</sequence>
<dbReference type="Pfam" id="PF08659">
    <property type="entry name" value="KR"/>
    <property type="match status" value="1"/>
</dbReference>
<feature type="region of interest" description="Disordered" evidence="6">
    <location>
        <begin position="3676"/>
        <end position="3696"/>
    </location>
</feature>
<dbReference type="Pfam" id="PF00698">
    <property type="entry name" value="Acyl_transf_1"/>
    <property type="match status" value="1"/>
</dbReference>
<dbReference type="EMBL" id="JAVDYC010000001">
    <property type="protein sequence ID" value="MDR7327718.1"/>
    <property type="molecule type" value="Genomic_DNA"/>
</dbReference>
<dbReference type="Gene3D" id="3.30.559.30">
    <property type="entry name" value="Nonribosomal peptide synthetase, condensation domain"/>
    <property type="match status" value="2"/>
</dbReference>
<dbReference type="GO" id="GO:0031177">
    <property type="term" value="F:phosphopantetheine binding"/>
    <property type="evidence" value="ECO:0007669"/>
    <property type="project" value="InterPro"/>
</dbReference>
<dbReference type="InterPro" id="IPR045851">
    <property type="entry name" value="AMP-bd_C_sf"/>
</dbReference>
<dbReference type="InterPro" id="IPR014030">
    <property type="entry name" value="Ketoacyl_synth_N"/>
</dbReference>
<feature type="compositionally biased region" description="Pro residues" evidence="6">
    <location>
        <begin position="1858"/>
        <end position="1870"/>
    </location>
</feature>
<dbReference type="InterPro" id="IPR020841">
    <property type="entry name" value="PKS_Beta-ketoAc_synthase_dom"/>
</dbReference>
<dbReference type="PROSITE" id="PS00606">
    <property type="entry name" value="KS3_1"/>
    <property type="match status" value="1"/>
</dbReference>
<dbReference type="InterPro" id="IPR016039">
    <property type="entry name" value="Thiolase-like"/>
</dbReference>
<dbReference type="InterPro" id="IPR018201">
    <property type="entry name" value="Ketoacyl_synth_AS"/>
</dbReference>
<dbReference type="InterPro" id="IPR014031">
    <property type="entry name" value="Ketoacyl_synth_C"/>
</dbReference>
<organism evidence="9 10">
    <name type="scientific">Catenuloplanes niger</name>
    <dbReference type="NCBI Taxonomy" id="587534"/>
    <lineage>
        <taxon>Bacteria</taxon>
        <taxon>Bacillati</taxon>
        <taxon>Actinomycetota</taxon>
        <taxon>Actinomycetes</taxon>
        <taxon>Micromonosporales</taxon>
        <taxon>Micromonosporaceae</taxon>
        <taxon>Catenuloplanes</taxon>
    </lineage>
</organism>
<evidence type="ECO:0000256" key="2">
    <source>
        <dbReference type="ARBA" id="ARBA00022450"/>
    </source>
</evidence>
<dbReference type="GO" id="GO:0005737">
    <property type="term" value="C:cytoplasm"/>
    <property type="evidence" value="ECO:0007669"/>
    <property type="project" value="TreeGrafter"/>
</dbReference>
<dbReference type="InterPro" id="IPR014043">
    <property type="entry name" value="Acyl_transferase_dom"/>
</dbReference>
<protein>
    <submittedName>
        <fullName evidence="9">Amino acid adenylation domain-containing protein</fullName>
    </submittedName>
</protein>
<dbReference type="GO" id="GO:0005886">
    <property type="term" value="C:plasma membrane"/>
    <property type="evidence" value="ECO:0007669"/>
    <property type="project" value="TreeGrafter"/>
</dbReference>
<dbReference type="PROSITE" id="PS00012">
    <property type="entry name" value="PHOSPHOPANTETHEINE"/>
    <property type="match status" value="2"/>
</dbReference>
<keyword evidence="2" id="KW-0596">Phosphopantetheine</keyword>
<dbReference type="InterPro" id="IPR020845">
    <property type="entry name" value="AMP-binding_CS"/>
</dbReference>
<dbReference type="Gene3D" id="3.30.559.10">
    <property type="entry name" value="Chloramphenicol acetyltransferase-like domain"/>
    <property type="match status" value="2"/>
</dbReference>
<dbReference type="InterPro" id="IPR042099">
    <property type="entry name" value="ANL_N_sf"/>
</dbReference>
<dbReference type="SUPFAM" id="SSF52151">
    <property type="entry name" value="FabD/lysophospholipase-like"/>
    <property type="match status" value="1"/>
</dbReference>
<dbReference type="Pfam" id="PF00550">
    <property type="entry name" value="PP-binding"/>
    <property type="match status" value="3"/>
</dbReference>
<dbReference type="Gene3D" id="3.40.366.10">
    <property type="entry name" value="Malonyl-Coenzyme A Acyl Carrier Protein, domain 2"/>
    <property type="match status" value="1"/>
</dbReference>
<dbReference type="Gene3D" id="3.40.47.10">
    <property type="match status" value="1"/>
</dbReference>
<dbReference type="InterPro" id="IPR000873">
    <property type="entry name" value="AMP-dep_synth/lig_dom"/>
</dbReference>
<dbReference type="Pfam" id="PF00501">
    <property type="entry name" value="AMP-binding"/>
    <property type="match status" value="3"/>
</dbReference>
<evidence type="ECO:0000256" key="1">
    <source>
        <dbReference type="ARBA" id="ARBA00001957"/>
    </source>
</evidence>
<dbReference type="CDD" id="cd05930">
    <property type="entry name" value="A_NRPS"/>
    <property type="match status" value="1"/>
</dbReference>
<dbReference type="InterPro" id="IPR001242">
    <property type="entry name" value="Condensation_dom"/>
</dbReference>
<dbReference type="Pfam" id="PF13193">
    <property type="entry name" value="AMP-binding_C"/>
    <property type="match status" value="1"/>
</dbReference>
<feature type="compositionally biased region" description="Low complexity" evidence="6">
    <location>
        <begin position="1846"/>
        <end position="1857"/>
    </location>
</feature>
<dbReference type="PROSITE" id="PS52004">
    <property type="entry name" value="KS3_2"/>
    <property type="match status" value="1"/>
</dbReference>
<dbReference type="InterPro" id="IPR036291">
    <property type="entry name" value="NAD(P)-bd_dom_sf"/>
</dbReference>
<dbReference type="InterPro" id="IPR032821">
    <property type="entry name" value="PKS_assoc"/>
</dbReference>
<dbReference type="SMART" id="SM00827">
    <property type="entry name" value="PKS_AT"/>
    <property type="match status" value="1"/>
</dbReference>
<keyword evidence="3" id="KW-0597">Phosphoprotein</keyword>
<dbReference type="InterPro" id="IPR036736">
    <property type="entry name" value="ACP-like_sf"/>
</dbReference>
<evidence type="ECO:0000313" key="9">
    <source>
        <dbReference type="EMBL" id="MDR7327718.1"/>
    </source>
</evidence>
<feature type="domain" description="Carrier" evidence="7">
    <location>
        <begin position="2863"/>
        <end position="2938"/>
    </location>
</feature>
<dbReference type="SMART" id="SM00823">
    <property type="entry name" value="PKS_PP"/>
    <property type="match status" value="3"/>
</dbReference>
<dbReference type="SUPFAM" id="SSF52777">
    <property type="entry name" value="CoA-dependent acyltransferases"/>
    <property type="match status" value="4"/>
</dbReference>
<dbReference type="RefSeq" id="WP_310428268.1">
    <property type="nucleotide sequence ID" value="NZ_JAVDYC010000001.1"/>
</dbReference>
<proteinExistence type="inferred from homology"/>
<evidence type="ECO:0000259" key="7">
    <source>
        <dbReference type="PROSITE" id="PS50075"/>
    </source>
</evidence>
<dbReference type="SMART" id="SM00822">
    <property type="entry name" value="PKS_KR"/>
    <property type="match status" value="1"/>
</dbReference>
<feature type="region of interest" description="Disordered" evidence="6">
    <location>
        <begin position="1846"/>
        <end position="1879"/>
    </location>
</feature>
<dbReference type="InterPro" id="IPR006162">
    <property type="entry name" value="Ppantetheine_attach_site"/>
</dbReference>
<evidence type="ECO:0000313" key="10">
    <source>
        <dbReference type="Proteomes" id="UP001183629"/>
    </source>
</evidence>
<dbReference type="Proteomes" id="UP001183629">
    <property type="component" value="Unassembled WGS sequence"/>
</dbReference>
<feature type="domain" description="Carrier" evidence="7">
    <location>
        <begin position="1883"/>
        <end position="1957"/>
    </location>
</feature>
<dbReference type="Gene3D" id="3.30.300.30">
    <property type="match status" value="2"/>
</dbReference>
<dbReference type="Gene3D" id="3.30.70.3290">
    <property type="match status" value="1"/>
</dbReference>
<comment type="cofactor">
    <cofactor evidence="1">
        <name>pantetheine 4'-phosphate</name>
        <dbReference type="ChEBI" id="CHEBI:47942"/>
    </cofactor>
</comment>
<dbReference type="PROSITE" id="PS50075">
    <property type="entry name" value="CARRIER"/>
    <property type="match status" value="3"/>
</dbReference>
<dbReference type="PROSITE" id="PS00455">
    <property type="entry name" value="AMP_BINDING"/>
    <property type="match status" value="2"/>
</dbReference>
<accession>A0AAE4CYL5</accession>
<dbReference type="SUPFAM" id="SSF53901">
    <property type="entry name" value="Thiolase-like"/>
    <property type="match status" value="1"/>
</dbReference>
<gene>
    <name evidence="9" type="ORF">J2S44_007968</name>
</gene>
<dbReference type="InterPro" id="IPR023213">
    <property type="entry name" value="CAT-like_dom_sf"/>
</dbReference>
<keyword evidence="10" id="KW-1185">Reference proteome</keyword>
<feature type="region of interest" description="Disordered" evidence="6">
    <location>
        <begin position="616"/>
        <end position="658"/>
    </location>
</feature>
<dbReference type="InterPro" id="IPR050091">
    <property type="entry name" value="PKS_NRPS_Biosynth_Enz"/>
</dbReference>
<dbReference type="InterPro" id="IPR009081">
    <property type="entry name" value="PP-bd_ACP"/>
</dbReference>
<dbReference type="Gene3D" id="3.40.50.720">
    <property type="entry name" value="NAD(P)-binding Rossmann-like Domain"/>
    <property type="match status" value="1"/>
</dbReference>
<dbReference type="SUPFAM" id="SSF51735">
    <property type="entry name" value="NAD(P)-binding Rossmann-fold domains"/>
    <property type="match status" value="2"/>
</dbReference>
<evidence type="ECO:0000256" key="3">
    <source>
        <dbReference type="ARBA" id="ARBA00022553"/>
    </source>
</evidence>
<dbReference type="Pfam" id="PF00668">
    <property type="entry name" value="Condensation"/>
    <property type="match status" value="2"/>
</dbReference>
<reference evidence="9 10" key="1">
    <citation type="submission" date="2023-07" db="EMBL/GenBank/DDBJ databases">
        <title>Sequencing the genomes of 1000 actinobacteria strains.</title>
        <authorList>
            <person name="Klenk H.-P."/>
        </authorList>
    </citation>
    <scope>NUCLEOTIDE SEQUENCE [LARGE SCALE GENOMIC DNA]</scope>
    <source>
        <strain evidence="9 10">DSM 44711</strain>
    </source>
</reference>
<dbReference type="InterPro" id="IPR013968">
    <property type="entry name" value="PKS_KR"/>
</dbReference>
<dbReference type="InterPro" id="IPR016036">
    <property type="entry name" value="Malonyl_transacylase_ACP-bd"/>
</dbReference>
<evidence type="ECO:0000259" key="8">
    <source>
        <dbReference type="PROSITE" id="PS52004"/>
    </source>
</evidence>
<dbReference type="NCBIfam" id="TIGR01733">
    <property type="entry name" value="AA-adenyl-dom"/>
    <property type="match status" value="1"/>
</dbReference>
<dbReference type="PANTHER" id="PTHR43775">
    <property type="entry name" value="FATTY ACID SYNTHASE"/>
    <property type="match status" value="1"/>
</dbReference>
<feature type="domain" description="Carrier" evidence="7">
    <location>
        <begin position="546"/>
        <end position="623"/>
    </location>
</feature>
<dbReference type="SUPFAM" id="SSF56801">
    <property type="entry name" value="Acetyl-CoA synthetase-like"/>
    <property type="match status" value="2"/>
</dbReference>
<dbReference type="Gene3D" id="3.40.50.12780">
    <property type="entry name" value="N-terminal domain of ligase-like"/>
    <property type="match status" value="2"/>
</dbReference>
<dbReference type="InterPro" id="IPR025110">
    <property type="entry name" value="AMP-bd_C"/>
</dbReference>
<dbReference type="PANTHER" id="PTHR43775:SF37">
    <property type="entry name" value="SI:DKEY-61P9.11"/>
    <property type="match status" value="1"/>
</dbReference>
<name>A0AAE4CYL5_9ACTN</name>
<dbReference type="SMART" id="SM00825">
    <property type="entry name" value="PKS_KS"/>
    <property type="match status" value="1"/>
</dbReference>
<dbReference type="GO" id="GO:0004312">
    <property type="term" value="F:fatty acid synthase activity"/>
    <property type="evidence" value="ECO:0007669"/>
    <property type="project" value="TreeGrafter"/>
</dbReference>
<evidence type="ECO:0000256" key="6">
    <source>
        <dbReference type="SAM" id="MobiDB-lite"/>
    </source>
</evidence>
<dbReference type="GO" id="GO:0004315">
    <property type="term" value="F:3-oxoacyl-[acyl-carrier-protein] synthase activity"/>
    <property type="evidence" value="ECO:0007669"/>
    <property type="project" value="InterPro"/>
</dbReference>
<comment type="similarity">
    <text evidence="5">In the C-terminal section; belongs to the NRP synthetase family.</text>
</comment>
<dbReference type="Pfam" id="PF02801">
    <property type="entry name" value="Ketoacyl-synt_C"/>
    <property type="match status" value="1"/>
</dbReference>
<dbReference type="SUPFAM" id="SSF47336">
    <property type="entry name" value="ACP-like"/>
    <property type="match status" value="3"/>
</dbReference>
<dbReference type="GO" id="GO:0071770">
    <property type="term" value="P:DIM/DIP cell wall layer assembly"/>
    <property type="evidence" value="ECO:0007669"/>
    <property type="project" value="TreeGrafter"/>
</dbReference>
<dbReference type="InterPro" id="IPR020806">
    <property type="entry name" value="PKS_PP-bd"/>
</dbReference>
<dbReference type="SUPFAM" id="SSF55048">
    <property type="entry name" value="Probable ACP-binding domain of malonyl-CoA ACP transacylase"/>
    <property type="match status" value="1"/>
</dbReference>
<dbReference type="GO" id="GO:0006633">
    <property type="term" value="P:fatty acid biosynthetic process"/>
    <property type="evidence" value="ECO:0007669"/>
    <property type="project" value="InterPro"/>
</dbReference>
<keyword evidence="4" id="KW-0808">Transferase</keyword>
<dbReference type="InterPro" id="IPR057326">
    <property type="entry name" value="KR_dom"/>
</dbReference>
<evidence type="ECO:0000256" key="4">
    <source>
        <dbReference type="ARBA" id="ARBA00022679"/>
    </source>
</evidence>
<evidence type="ECO:0000256" key="5">
    <source>
        <dbReference type="ARBA" id="ARBA00029443"/>
    </source>
</evidence>
<feature type="domain" description="Ketosynthase family 3 (KS3)" evidence="8">
    <location>
        <begin position="662"/>
        <end position="1062"/>
    </location>
</feature>
<dbReference type="InterPro" id="IPR016035">
    <property type="entry name" value="Acyl_Trfase/lysoPLipase"/>
</dbReference>
<comment type="caution">
    <text evidence="9">The sequence shown here is derived from an EMBL/GenBank/DDBJ whole genome shotgun (WGS) entry which is preliminary data.</text>
</comment>
<dbReference type="Pfam" id="PF16197">
    <property type="entry name" value="KAsynt_C_assoc"/>
    <property type="match status" value="1"/>
</dbReference>
<dbReference type="Pfam" id="PF00109">
    <property type="entry name" value="ketoacyl-synt"/>
    <property type="match status" value="1"/>
</dbReference>
<dbReference type="CDD" id="cd00833">
    <property type="entry name" value="PKS"/>
    <property type="match status" value="1"/>
</dbReference>
<feature type="compositionally biased region" description="Pro residues" evidence="6">
    <location>
        <begin position="3685"/>
        <end position="3696"/>
    </location>
</feature>
<dbReference type="SMART" id="SM01294">
    <property type="entry name" value="PKS_PP_betabranch"/>
    <property type="match status" value="1"/>
</dbReference>
<dbReference type="InterPro" id="IPR001227">
    <property type="entry name" value="Ac_transferase_dom_sf"/>
</dbReference>
<dbReference type="Gene3D" id="1.10.1200.10">
    <property type="entry name" value="ACP-like"/>
    <property type="match status" value="3"/>
</dbReference>